<sequence>MKKTYQKPSLDKAATLQTIAAACNISFEDC</sequence>
<dbReference type="EMBL" id="JBEPSM010000001">
    <property type="protein sequence ID" value="MET4632226.1"/>
    <property type="molecule type" value="Genomic_DNA"/>
</dbReference>
<accession>A0ABV2QT73</accession>
<protein>
    <submittedName>
        <fullName evidence="1">Uncharacterized protein</fullName>
    </submittedName>
</protein>
<gene>
    <name evidence="1" type="ORF">ABIE08_000139</name>
</gene>
<proteinExistence type="predicted"/>
<comment type="caution">
    <text evidence="1">The sequence shown here is derived from an EMBL/GenBank/DDBJ whole genome shotgun (WGS) entry which is preliminary data.</text>
</comment>
<keyword evidence="2" id="KW-1185">Reference proteome</keyword>
<reference evidence="1 2" key="1">
    <citation type="submission" date="2024-06" db="EMBL/GenBank/DDBJ databases">
        <title>Sorghum-associated microbial communities from plants grown in Nebraska, USA.</title>
        <authorList>
            <person name="Schachtman D."/>
        </authorList>
    </citation>
    <scope>NUCLEOTIDE SEQUENCE [LARGE SCALE GENOMIC DNA]</scope>
    <source>
        <strain evidence="1 2">3207</strain>
    </source>
</reference>
<evidence type="ECO:0000313" key="1">
    <source>
        <dbReference type="EMBL" id="MET4632226.1"/>
    </source>
</evidence>
<dbReference type="PROSITE" id="PS51257">
    <property type="entry name" value="PROKAR_LIPOPROTEIN"/>
    <property type="match status" value="1"/>
</dbReference>
<organism evidence="1 2">
    <name type="scientific">Kaistia defluvii</name>
    <dbReference type="NCBI Taxonomy" id="410841"/>
    <lineage>
        <taxon>Bacteria</taxon>
        <taxon>Pseudomonadati</taxon>
        <taxon>Pseudomonadota</taxon>
        <taxon>Alphaproteobacteria</taxon>
        <taxon>Hyphomicrobiales</taxon>
        <taxon>Kaistiaceae</taxon>
        <taxon>Kaistia</taxon>
    </lineage>
</organism>
<name>A0ABV2QT73_9HYPH</name>
<dbReference type="Proteomes" id="UP001549321">
    <property type="component" value="Unassembled WGS sequence"/>
</dbReference>
<evidence type="ECO:0000313" key="2">
    <source>
        <dbReference type="Proteomes" id="UP001549321"/>
    </source>
</evidence>